<feature type="transmembrane region" description="Helical" evidence="1">
    <location>
        <begin position="35"/>
        <end position="53"/>
    </location>
</feature>
<keyword evidence="1" id="KW-0472">Membrane</keyword>
<organism evidence="2">
    <name type="scientific">Siphoviridae sp. ctsxw88</name>
    <dbReference type="NCBI Taxonomy" id="2825701"/>
    <lineage>
        <taxon>Viruses</taxon>
        <taxon>Duplodnaviria</taxon>
        <taxon>Heunggongvirae</taxon>
        <taxon>Uroviricota</taxon>
        <taxon>Caudoviricetes</taxon>
    </lineage>
</organism>
<proteinExistence type="predicted"/>
<name>A0A8S5PGD8_9CAUD</name>
<keyword evidence="1" id="KW-0812">Transmembrane</keyword>
<keyword evidence="1" id="KW-1133">Transmembrane helix</keyword>
<dbReference type="EMBL" id="BK015425">
    <property type="protein sequence ID" value="DAE06042.1"/>
    <property type="molecule type" value="Genomic_DNA"/>
</dbReference>
<dbReference type="Pfam" id="PF16079">
    <property type="entry name" value="Phage_holin_5_2"/>
    <property type="match status" value="1"/>
</dbReference>
<evidence type="ECO:0000256" key="1">
    <source>
        <dbReference type="SAM" id="Phobius"/>
    </source>
</evidence>
<dbReference type="InterPro" id="IPR032111">
    <property type="entry name" value="Clostridium_phage_holin"/>
</dbReference>
<evidence type="ECO:0000313" key="2">
    <source>
        <dbReference type="EMBL" id="DAE06042.1"/>
    </source>
</evidence>
<protein>
    <submittedName>
        <fullName evidence="2">Holin</fullName>
    </submittedName>
</protein>
<sequence length="89" mass="9702">MNILNDYIVAVIMCICLAIGYIIKHSLSFISNKYIPLIMGILGVLLNVWLNSWNFTPDILLGGLASGLSSTGAFEVAKNIKEKIESNEG</sequence>
<accession>A0A8S5PGD8</accession>
<reference evidence="2" key="1">
    <citation type="journal article" date="2021" name="Proc. Natl. Acad. Sci. U.S.A.">
        <title>A Catalog of Tens of Thousands of Viruses from Human Metagenomes Reveals Hidden Associations with Chronic Diseases.</title>
        <authorList>
            <person name="Tisza M.J."/>
            <person name="Buck C.B."/>
        </authorList>
    </citation>
    <scope>NUCLEOTIDE SEQUENCE</scope>
    <source>
        <strain evidence="2">Ctsxw88</strain>
    </source>
</reference>
<feature type="transmembrane region" description="Helical" evidence="1">
    <location>
        <begin position="6"/>
        <end position="23"/>
    </location>
</feature>